<dbReference type="Gene3D" id="3.40.390.10">
    <property type="entry name" value="Collagenase (Catalytic Domain)"/>
    <property type="match status" value="1"/>
</dbReference>
<keyword evidence="10" id="KW-1185">Reference proteome</keyword>
<evidence type="ECO:0000256" key="6">
    <source>
        <dbReference type="PIRSR" id="PIRSR621190-1"/>
    </source>
</evidence>
<feature type="binding site" evidence="7">
    <location>
        <position position="117"/>
    </location>
    <ligand>
        <name>Zn(2+)</name>
        <dbReference type="ChEBI" id="CHEBI:29105"/>
        <label>1</label>
    </ligand>
</feature>
<dbReference type="PANTHER" id="PTHR10201:SF295">
    <property type="entry name" value="PEPTIDASE METALLOPEPTIDASE DOMAIN-CONTAINING PROTEIN"/>
    <property type="match status" value="1"/>
</dbReference>
<keyword evidence="5 7" id="KW-0862">Zinc</keyword>
<evidence type="ECO:0000313" key="10">
    <source>
        <dbReference type="Proteomes" id="UP000035681"/>
    </source>
</evidence>
<feature type="binding site" evidence="7">
    <location>
        <position position="164"/>
    </location>
    <ligand>
        <name>Zn(2+)</name>
        <dbReference type="ChEBI" id="CHEBI:29105"/>
        <label>2</label>
        <note>catalytic</note>
    </ligand>
</feature>
<dbReference type="AlphaFoldDB" id="A0A0K0DXA6"/>
<dbReference type="PANTHER" id="PTHR10201">
    <property type="entry name" value="MATRIX METALLOPROTEINASE"/>
    <property type="match status" value="1"/>
</dbReference>
<accession>A0A0K0DXA6</accession>
<feature type="binding site" evidence="7">
    <location>
        <position position="154"/>
    </location>
    <ligand>
        <name>Zn(2+)</name>
        <dbReference type="ChEBI" id="CHEBI:29105"/>
        <label>2</label>
        <note>catalytic</note>
    </ligand>
</feature>
<feature type="signal peptide" evidence="8">
    <location>
        <begin position="1"/>
        <end position="22"/>
    </location>
</feature>
<dbReference type="InterPro" id="IPR006026">
    <property type="entry name" value="Peptidase_Metallo"/>
</dbReference>
<dbReference type="GO" id="GO:0030574">
    <property type="term" value="P:collagen catabolic process"/>
    <property type="evidence" value="ECO:0007669"/>
    <property type="project" value="TreeGrafter"/>
</dbReference>
<evidence type="ECO:0000313" key="11">
    <source>
        <dbReference type="WBParaSite" id="SSTP_0000187300.1"/>
    </source>
</evidence>
<dbReference type="InterPro" id="IPR024079">
    <property type="entry name" value="MetalloPept_cat_dom_sf"/>
</dbReference>
<dbReference type="InterPro" id="IPR021190">
    <property type="entry name" value="Pept_M10A"/>
</dbReference>
<feature type="domain" description="Peptidase metallopeptidase" evidence="9">
    <location>
        <begin position="30"/>
        <end position="204"/>
    </location>
</feature>
<dbReference type="PRINTS" id="PR00138">
    <property type="entry name" value="MATRIXIN"/>
</dbReference>
<dbReference type="GO" id="GO:0006508">
    <property type="term" value="P:proteolysis"/>
    <property type="evidence" value="ECO:0007669"/>
    <property type="project" value="UniProtKB-KW"/>
</dbReference>
<dbReference type="STRING" id="6248.A0A0K0DXA6"/>
<feature type="chain" id="PRO_5005327103" evidence="8">
    <location>
        <begin position="23"/>
        <end position="211"/>
    </location>
</feature>
<evidence type="ECO:0000256" key="2">
    <source>
        <dbReference type="ARBA" id="ARBA00022670"/>
    </source>
</evidence>
<keyword evidence="7" id="KW-0106">Calcium</keyword>
<dbReference type="Pfam" id="PF00413">
    <property type="entry name" value="Peptidase_M10"/>
    <property type="match status" value="1"/>
</dbReference>
<feature type="binding site" evidence="7">
    <location>
        <position position="110"/>
    </location>
    <ligand>
        <name>Ca(2+)</name>
        <dbReference type="ChEBI" id="CHEBI:29108"/>
        <label>3</label>
    </ligand>
</feature>
<evidence type="ECO:0000256" key="5">
    <source>
        <dbReference type="ARBA" id="ARBA00022833"/>
    </source>
</evidence>
<feature type="binding site" evidence="7">
    <location>
        <position position="124"/>
    </location>
    <ligand>
        <name>Ca(2+)</name>
        <dbReference type="ChEBI" id="CHEBI:29108"/>
        <label>2</label>
    </ligand>
</feature>
<evidence type="ECO:0000256" key="8">
    <source>
        <dbReference type="SAM" id="SignalP"/>
    </source>
</evidence>
<evidence type="ECO:0000256" key="1">
    <source>
        <dbReference type="ARBA" id="ARBA00010370"/>
    </source>
</evidence>
<keyword evidence="4" id="KW-0378">Hydrolase</keyword>
<evidence type="ECO:0000313" key="12">
    <source>
        <dbReference type="WBParaSite" id="TCONS_00008938.p1"/>
    </source>
</evidence>
<dbReference type="GO" id="GO:0005615">
    <property type="term" value="C:extracellular space"/>
    <property type="evidence" value="ECO:0007669"/>
    <property type="project" value="TreeGrafter"/>
</dbReference>
<proteinExistence type="inferred from homology"/>
<dbReference type="GO" id="GO:0008270">
    <property type="term" value="F:zinc ion binding"/>
    <property type="evidence" value="ECO:0007669"/>
    <property type="project" value="InterPro"/>
</dbReference>
<feature type="binding site" evidence="7">
    <location>
        <position position="131"/>
    </location>
    <ligand>
        <name>Ca(2+)</name>
        <dbReference type="ChEBI" id="CHEBI:29108"/>
        <label>3</label>
    </ligand>
</feature>
<feature type="binding site" evidence="7">
    <location>
        <position position="172"/>
    </location>
    <ligand>
        <name>Zn(2+)</name>
        <dbReference type="ChEBI" id="CHEBI:29105"/>
        <label>2</label>
        <note>catalytic</note>
    </ligand>
</feature>
<reference evidence="11" key="1">
    <citation type="submission" date="2015-08" db="UniProtKB">
        <authorList>
            <consortium name="WormBaseParasite"/>
        </authorList>
    </citation>
    <scope>IDENTIFICATION</scope>
</reference>
<dbReference type="Proteomes" id="UP000035681">
    <property type="component" value="Unplaced"/>
</dbReference>
<feature type="binding site" evidence="7">
    <location>
        <position position="129"/>
    </location>
    <ligand>
        <name>Zn(2+)</name>
        <dbReference type="ChEBI" id="CHEBI:29105"/>
        <label>1</label>
    </ligand>
</feature>
<evidence type="ECO:0000256" key="7">
    <source>
        <dbReference type="PIRSR" id="PIRSR621190-2"/>
    </source>
</evidence>
<dbReference type="InterPro" id="IPR001818">
    <property type="entry name" value="Pept_M10_metallopeptidase"/>
</dbReference>
<comment type="cofactor">
    <cofactor evidence="7">
        <name>Zn(2+)</name>
        <dbReference type="ChEBI" id="CHEBI:29105"/>
    </cofactor>
    <text evidence="7">Binds 2 Zn(2+) ions per subunit.</text>
</comment>
<evidence type="ECO:0000256" key="4">
    <source>
        <dbReference type="ARBA" id="ARBA00022801"/>
    </source>
</evidence>
<name>A0A0K0DXA6_STRER</name>
<protein>
    <submittedName>
        <fullName evidence="11 12">ZnMc domain-containing protein</fullName>
    </submittedName>
</protein>
<feature type="binding site" evidence="7">
    <location>
        <position position="102"/>
    </location>
    <ligand>
        <name>Zn(2+)</name>
        <dbReference type="ChEBI" id="CHEBI:29105"/>
        <label>1</label>
    </ligand>
</feature>
<dbReference type="GO" id="GO:0004222">
    <property type="term" value="F:metalloendopeptidase activity"/>
    <property type="evidence" value="ECO:0007669"/>
    <property type="project" value="InterPro"/>
</dbReference>
<dbReference type="WBParaSite" id="TCONS_00008938.p1">
    <property type="protein sequence ID" value="TCONS_00008938.p1"/>
    <property type="gene ID" value="XLOC_006806"/>
</dbReference>
<dbReference type="SUPFAM" id="SSF55486">
    <property type="entry name" value="Metalloproteases ('zincins'), catalytic domain"/>
    <property type="match status" value="1"/>
</dbReference>
<keyword evidence="2" id="KW-0645">Protease</keyword>
<comment type="similarity">
    <text evidence="1">Belongs to the peptidase M10A family.</text>
</comment>
<feature type="active site" evidence="6">
    <location>
        <position position="155"/>
    </location>
</feature>
<keyword evidence="8" id="KW-0732">Signal</keyword>
<feature type="binding site" evidence="7">
    <location>
        <position position="134"/>
    </location>
    <ligand>
        <name>Ca(2+)</name>
        <dbReference type="ChEBI" id="CHEBI:29108"/>
        <label>1</label>
    </ligand>
</feature>
<feature type="binding site" evidence="7">
    <location>
        <position position="109"/>
    </location>
    <ligand>
        <name>Ca(2+)</name>
        <dbReference type="ChEBI" id="CHEBI:29108"/>
        <label>3</label>
    </ligand>
</feature>
<keyword evidence="3 7" id="KW-0479">Metal-binding</keyword>
<sequence>MLIFNIILFCVTLFHNKYWVKAFEDVWENKNLTWSFRDPFFVFANEYSYQKAKLVLLDSFREWEYSINSMISFTDISPSSRHSILNMKKQANIDIFFAKFNHNDLESFDGKNGIIAHSSKISKNESFIHFDASEKWATNSKIKDRINLKLVALHEIGHILGLKHNSYHNSIMNPYYIYYKPFNYNVPPVIHFQDIIDIQKLYTSIDKINDL</sequence>
<dbReference type="GO" id="GO:0030198">
    <property type="term" value="P:extracellular matrix organization"/>
    <property type="evidence" value="ECO:0007669"/>
    <property type="project" value="TreeGrafter"/>
</dbReference>
<dbReference type="GO" id="GO:0031012">
    <property type="term" value="C:extracellular matrix"/>
    <property type="evidence" value="ECO:0007669"/>
    <property type="project" value="InterPro"/>
</dbReference>
<organism evidence="11">
    <name type="scientific">Strongyloides stercoralis</name>
    <name type="common">Threadworm</name>
    <dbReference type="NCBI Taxonomy" id="6248"/>
    <lineage>
        <taxon>Eukaryota</taxon>
        <taxon>Metazoa</taxon>
        <taxon>Ecdysozoa</taxon>
        <taxon>Nematoda</taxon>
        <taxon>Chromadorea</taxon>
        <taxon>Rhabditida</taxon>
        <taxon>Tylenchina</taxon>
        <taxon>Panagrolaimomorpha</taxon>
        <taxon>Strongyloidoidea</taxon>
        <taxon>Strongyloididae</taxon>
        <taxon>Strongyloides</taxon>
    </lineage>
</organism>
<comment type="cofactor">
    <cofactor evidence="7">
        <name>Ca(2+)</name>
        <dbReference type="ChEBI" id="CHEBI:29108"/>
    </cofactor>
    <text evidence="7">Can bind about 5 Ca(2+) ions per subunit.</text>
</comment>
<feature type="binding site" evidence="7">
    <location>
        <position position="134"/>
    </location>
    <ligand>
        <name>Ca(2+)</name>
        <dbReference type="ChEBI" id="CHEBI:29108"/>
        <label>3</label>
    </ligand>
</feature>
<evidence type="ECO:0000256" key="3">
    <source>
        <dbReference type="ARBA" id="ARBA00022723"/>
    </source>
</evidence>
<dbReference type="WBParaSite" id="SSTP_0000187300.1">
    <property type="protein sequence ID" value="SSTP_0000187300.1"/>
    <property type="gene ID" value="SSTP_0000187300"/>
</dbReference>
<feature type="binding site" evidence="7">
    <location>
        <position position="104"/>
    </location>
    <ligand>
        <name>Zn(2+)</name>
        <dbReference type="ChEBI" id="CHEBI:29105"/>
        <label>1</label>
    </ligand>
</feature>
<dbReference type="SMART" id="SM00235">
    <property type="entry name" value="ZnMc"/>
    <property type="match status" value="1"/>
</dbReference>
<evidence type="ECO:0000259" key="9">
    <source>
        <dbReference type="SMART" id="SM00235"/>
    </source>
</evidence>
<feature type="binding site" evidence="7">
    <location>
        <position position="158"/>
    </location>
    <ligand>
        <name>Zn(2+)</name>
        <dbReference type="ChEBI" id="CHEBI:29105"/>
        <label>2</label>
        <note>catalytic</note>
    </ligand>
</feature>